<feature type="compositionally biased region" description="Pro residues" evidence="1">
    <location>
        <begin position="105"/>
        <end position="124"/>
    </location>
</feature>
<reference evidence="3 4" key="1">
    <citation type="journal article" date="2016" name="Nat. Commun.">
        <title>Thousands of microbial genomes shed light on interconnected biogeochemical processes in an aquifer system.</title>
        <authorList>
            <person name="Anantharaman K."/>
            <person name="Brown C.T."/>
            <person name="Hug L.A."/>
            <person name="Sharon I."/>
            <person name="Castelle C.J."/>
            <person name="Probst A.J."/>
            <person name="Thomas B.C."/>
            <person name="Singh A."/>
            <person name="Wilkins M.J."/>
            <person name="Karaoz U."/>
            <person name="Brodie E.L."/>
            <person name="Williams K.H."/>
            <person name="Hubbard S.S."/>
            <person name="Banfield J.F."/>
        </authorList>
    </citation>
    <scope>NUCLEOTIDE SEQUENCE [LARGE SCALE GENOMIC DNA]</scope>
</reference>
<evidence type="ECO:0000313" key="4">
    <source>
        <dbReference type="Proteomes" id="UP000177187"/>
    </source>
</evidence>
<evidence type="ECO:0000256" key="2">
    <source>
        <dbReference type="SAM" id="SignalP"/>
    </source>
</evidence>
<keyword evidence="2" id="KW-0732">Signal</keyword>
<feature type="region of interest" description="Disordered" evidence="1">
    <location>
        <begin position="99"/>
        <end position="131"/>
    </location>
</feature>
<comment type="caution">
    <text evidence="3">The sequence shown here is derived from an EMBL/GenBank/DDBJ whole genome shotgun (WGS) entry which is preliminary data.</text>
</comment>
<feature type="signal peptide" evidence="2">
    <location>
        <begin position="1"/>
        <end position="22"/>
    </location>
</feature>
<organism evidence="3 4">
    <name type="scientific">Candidatus Coatesbacteria bacterium RBG_13_66_14</name>
    <dbReference type="NCBI Taxonomy" id="1817816"/>
    <lineage>
        <taxon>Bacteria</taxon>
        <taxon>Candidatus Coatesiibacteriota</taxon>
    </lineage>
</organism>
<evidence type="ECO:0008006" key="5">
    <source>
        <dbReference type="Google" id="ProtNLM"/>
    </source>
</evidence>
<evidence type="ECO:0000313" key="3">
    <source>
        <dbReference type="EMBL" id="OGD71812.1"/>
    </source>
</evidence>
<gene>
    <name evidence="3" type="ORF">A2Y64_03680</name>
</gene>
<name>A0A1F5EWQ5_9BACT</name>
<dbReference type="PROSITE" id="PS51257">
    <property type="entry name" value="PROKAR_LIPOPROTEIN"/>
    <property type="match status" value="1"/>
</dbReference>
<accession>A0A1F5EWQ5</accession>
<proteinExistence type="predicted"/>
<evidence type="ECO:0000256" key="1">
    <source>
        <dbReference type="SAM" id="MobiDB-lite"/>
    </source>
</evidence>
<dbReference type="Proteomes" id="UP000177187">
    <property type="component" value="Unassembled WGS sequence"/>
</dbReference>
<dbReference type="AlphaFoldDB" id="A0A1F5EWQ5"/>
<dbReference type="STRING" id="1817816.A2Y64_03680"/>
<protein>
    <recommendedName>
        <fullName evidence="5">DUF4296 domain-containing protein</fullName>
    </recommendedName>
</protein>
<sequence length="131" mass="14345">MRTPLYLLPLLLLLLAGCGSDMDDETYVSVILAKTTYMLEDELPVDEALAKAAADNGVTPDDVYKFEDTLANDPERLASVVEMIMNRSGELREKFAELYSQALPEPAPPMEPTPPVEPAPPLEPTPSEETP</sequence>
<dbReference type="EMBL" id="MFAF01000140">
    <property type="protein sequence ID" value="OGD71812.1"/>
    <property type="molecule type" value="Genomic_DNA"/>
</dbReference>
<feature type="chain" id="PRO_5009518397" description="DUF4296 domain-containing protein" evidence="2">
    <location>
        <begin position="23"/>
        <end position="131"/>
    </location>
</feature>